<feature type="compositionally biased region" description="Basic and acidic residues" evidence="1">
    <location>
        <begin position="27"/>
        <end position="36"/>
    </location>
</feature>
<feature type="compositionally biased region" description="Basic residues" evidence="1">
    <location>
        <begin position="11"/>
        <end position="25"/>
    </location>
</feature>
<reference evidence="2" key="1">
    <citation type="submission" date="2020-02" db="EMBL/GenBank/DDBJ databases">
        <authorList>
            <person name="Meier V. D."/>
        </authorList>
    </citation>
    <scope>NUCLEOTIDE SEQUENCE</scope>
    <source>
        <strain evidence="2">AVDCRST_MAG19</strain>
    </source>
</reference>
<accession>A0A6J4UXY4</accession>
<feature type="region of interest" description="Disordered" evidence="1">
    <location>
        <begin position="1"/>
        <end position="86"/>
    </location>
</feature>
<gene>
    <name evidence="2" type="ORF">AVDCRST_MAG19-1830</name>
</gene>
<feature type="compositionally biased region" description="Basic residues" evidence="1">
    <location>
        <begin position="37"/>
        <end position="62"/>
    </location>
</feature>
<feature type="non-terminal residue" evidence="2">
    <location>
        <position position="86"/>
    </location>
</feature>
<evidence type="ECO:0000256" key="1">
    <source>
        <dbReference type="SAM" id="MobiDB-lite"/>
    </source>
</evidence>
<dbReference type="EMBL" id="CADCWL010000078">
    <property type="protein sequence ID" value="CAA9561471.1"/>
    <property type="molecule type" value="Genomic_DNA"/>
</dbReference>
<sequence>ALRRQPGAALARHRRGHRGGARPGRRAGGDRPEQHHGPRRAHGRLQLLRHRRRRGGHRHRLVPPRSWPRPPLRPQAAPGCRRSRRV</sequence>
<feature type="non-terminal residue" evidence="2">
    <location>
        <position position="1"/>
    </location>
</feature>
<name>A0A6J4UXY4_9BACT</name>
<evidence type="ECO:0000313" key="2">
    <source>
        <dbReference type="EMBL" id="CAA9561471.1"/>
    </source>
</evidence>
<dbReference type="AlphaFoldDB" id="A0A6J4UXY4"/>
<protein>
    <submittedName>
        <fullName evidence="2">Uncharacterized protein</fullName>
    </submittedName>
</protein>
<feature type="compositionally biased region" description="Low complexity" evidence="1">
    <location>
        <begin position="1"/>
        <end position="10"/>
    </location>
</feature>
<organism evidence="2">
    <name type="scientific">uncultured Thermomicrobiales bacterium</name>
    <dbReference type="NCBI Taxonomy" id="1645740"/>
    <lineage>
        <taxon>Bacteria</taxon>
        <taxon>Pseudomonadati</taxon>
        <taxon>Thermomicrobiota</taxon>
        <taxon>Thermomicrobia</taxon>
        <taxon>Thermomicrobiales</taxon>
        <taxon>environmental samples</taxon>
    </lineage>
</organism>
<proteinExistence type="predicted"/>